<dbReference type="RefSeq" id="WP_234985573.1">
    <property type="nucleotide sequence ID" value="NZ_FNGO01000016.1"/>
</dbReference>
<comment type="similarity">
    <text evidence="11 13">In the C-terminal section; belongs to the helicase family. RecG subfamily.</text>
</comment>
<evidence type="ECO:0000256" key="3">
    <source>
        <dbReference type="ARBA" id="ARBA00022741"/>
    </source>
</evidence>
<evidence type="ECO:0000259" key="15">
    <source>
        <dbReference type="PROSITE" id="PS51192"/>
    </source>
</evidence>
<dbReference type="PANTHER" id="PTHR47964:SF1">
    <property type="entry name" value="ATP-DEPENDENT DNA HELICASE HOMOLOG RECG, CHLOROPLASTIC"/>
    <property type="match status" value="1"/>
</dbReference>
<keyword evidence="6" id="KW-0347">Helicase</keyword>
<dbReference type="PANTHER" id="PTHR47964">
    <property type="entry name" value="ATP-DEPENDENT DNA HELICASE HOMOLOG RECG, CHLOROPLASTIC"/>
    <property type="match status" value="1"/>
</dbReference>
<feature type="coiled-coil region" evidence="14">
    <location>
        <begin position="250"/>
        <end position="277"/>
    </location>
</feature>
<keyword evidence="4 13" id="KW-0227">DNA damage</keyword>
<evidence type="ECO:0000256" key="13">
    <source>
        <dbReference type="HAMAP-Rule" id="MF_00969"/>
    </source>
</evidence>
<dbReference type="SMART" id="SM00982">
    <property type="entry name" value="TRCF"/>
    <property type="match status" value="1"/>
</dbReference>
<dbReference type="CDD" id="cd17991">
    <property type="entry name" value="DEXHc_TRCF"/>
    <property type="match status" value="1"/>
</dbReference>
<dbReference type="HAMAP" id="MF_00969">
    <property type="entry name" value="TRCF"/>
    <property type="match status" value="1"/>
</dbReference>
<evidence type="ECO:0000256" key="8">
    <source>
        <dbReference type="ARBA" id="ARBA00023125"/>
    </source>
</evidence>
<evidence type="ECO:0000256" key="5">
    <source>
        <dbReference type="ARBA" id="ARBA00022801"/>
    </source>
</evidence>
<dbReference type="InterPro" id="IPR047112">
    <property type="entry name" value="RecG/Mfd"/>
</dbReference>
<evidence type="ECO:0000256" key="14">
    <source>
        <dbReference type="SAM" id="Coils"/>
    </source>
</evidence>
<dbReference type="FunFam" id="3.40.50.300:FF:000546">
    <property type="entry name" value="Transcription-repair-coupling factor"/>
    <property type="match status" value="1"/>
</dbReference>
<dbReference type="AlphaFoldDB" id="A0A1G9QD42"/>
<dbReference type="GO" id="GO:0005524">
    <property type="term" value="F:ATP binding"/>
    <property type="evidence" value="ECO:0007669"/>
    <property type="project" value="UniProtKB-UniRule"/>
</dbReference>
<evidence type="ECO:0000256" key="12">
    <source>
        <dbReference type="ARBA" id="ARBA00070128"/>
    </source>
</evidence>
<dbReference type="SUPFAM" id="SSF143517">
    <property type="entry name" value="TRCF domain-like"/>
    <property type="match status" value="1"/>
</dbReference>
<dbReference type="Gene3D" id="3.40.50.11180">
    <property type="match status" value="1"/>
</dbReference>
<evidence type="ECO:0000256" key="9">
    <source>
        <dbReference type="ARBA" id="ARBA00023204"/>
    </source>
</evidence>
<dbReference type="InterPro" id="IPR005118">
    <property type="entry name" value="TRCF_C"/>
</dbReference>
<dbReference type="GO" id="GO:0003678">
    <property type="term" value="F:DNA helicase activity"/>
    <property type="evidence" value="ECO:0007669"/>
    <property type="project" value="TreeGrafter"/>
</dbReference>
<dbReference type="InterPro" id="IPR036101">
    <property type="entry name" value="CarD-like/TRCF_RID_sf"/>
</dbReference>
<gene>
    <name evidence="13" type="primary">mfd</name>
    <name evidence="17" type="ORF">SAMN04488692_11641</name>
</gene>
<evidence type="ECO:0000256" key="7">
    <source>
        <dbReference type="ARBA" id="ARBA00022840"/>
    </source>
</evidence>
<evidence type="ECO:0000256" key="4">
    <source>
        <dbReference type="ARBA" id="ARBA00022763"/>
    </source>
</evidence>
<comment type="function">
    <text evidence="13">Couples transcription and DNA repair by recognizing RNA polymerase (RNAP) stalled at DNA lesions. Mediates ATP-dependent release of RNAP and its truncated transcript from the DNA, and recruitment of nucleotide excision repair machinery to the damaged site.</text>
</comment>
<dbReference type="InterPro" id="IPR003711">
    <property type="entry name" value="CarD-like/TRCF_RID"/>
</dbReference>
<evidence type="ECO:0000256" key="2">
    <source>
        <dbReference type="ARBA" id="ARBA00022490"/>
    </source>
</evidence>
<keyword evidence="5 13" id="KW-0378">Hydrolase</keyword>
<keyword evidence="2 13" id="KW-0963">Cytoplasm</keyword>
<organism evidence="17 18">
    <name type="scientific">Halarsenatibacter silvermanii</name>
    <dbReference type="NCBI Taxonomy" id="321763"/>
    <lineage>
        <taxon>Bacteria</taxon>
        <taxon>Bacillati</taxon>
        <taxon>Bacillota</taxon>
        <taxon>Clostridia</taxon>
        <taxon>Halanaerobiales</taxon>
        <taxon>Halarsenatibacteraceae</taxon>
        <taxon>Halarsenatibacter</taxon>
    </lineage>
</organism>
<dbReference type="InterPro" id="IPR001650">
    <property type="entry name" value="Helicase_C-like"/>
</dbReference>
<keyword evidence="3 13" id="KW-0547">Nucleotide-binding</keyword>
<evidence type="ECO:0000313" key="18">
    <source>
        <dbReference type="Proteomes" id="UP000199476"/>
    </source>
</evidence>
<keyword evidence="9 13" id="KW-0234">DNA repair</keyword>
<dbReference type="InterPro" id="IPR037235">
    <property type="entry name" value="TRCF-like_C_D7"/>
</dbReference>
<dbReference type="PROSITE" id="PS51192">
    <property type="entry name" value="HELICASE_ATP_BIND_1"/>
    <property type="match status" value="1"/>
</dbReference>
<dbReference type="Gene3D" id="3.40.50.300">
    <property type="entry name" value="P-loop containing nucleotide triphosphate hydrolases"/>
    <property type="match status" value="2"/>
</dbReference>
<evidence type="ECO:0000313" key="17">
    <source>
        <dbReference type="EMBL" id="SDM08992.1"/>
    </source>
</evidence>
<dbReference type="Gene3D" id="3.90.1150.50">
    <property type="entry name" value="Transcription-repair-coupling factor, D7 domain"/>
    <property type="match status" value="1"/>
</dbReference>
<dbReference type="Gene3D" id="3.30.2060.10">
    <property type="entry name" value="Penicillin-binding protein 1b domain"/>
    <property type="match status" value="1"/>
</dbReference>
<name>A0A1G9QD42_9FIRM</name>
<dbReference type="STRING" id="321763.SAMN04488692_11641"/>
<evidence type="ECO:0000259" key="16">
    <source>
        <dbReference type="PROSITE" id="PS51194"/>
    </source>
</evidence>
<protein>
    <recommendedName>
        <fullName evidence="12 13">Transcription-repair-coupling factor</fullName>
        <shortName evidence="13">TRCF</shortName>
        <ecNumber evidence="13">3.6.4.-</ecNumber>
    </recommendedName>
</protein>
<evidence type="ECO:0000256" key="11">
    <source>
        <dbReference type="ARBA" id="ARBA00061399"/>
    </source>
</evidence>
<evidence type="ECO:0000256" key="1">
    <source>
        <dbReference type="ARBA" id="ARBA00004496"/>
    </source>
</evidence>
<keyword evidence="14" id="KW-0175">Coiled coil</keyword>
<dbReference type="Gene3D" id="2.40.10.170">
    <property type="match status" value="1"/>
</dbReference>
<feature type="domain" description="Helicase C-terminal" evidence="16">
    <location>
        <begin position="822"/>
        <end position="988"/>
    </location>
</feature>
<dbReference type="GO" id="GO:0000716">
    <property type="term" value="P:transcription-coupled nucleotide-excision repair, DNA damage recognition"/>
    <property type="evidence" value="ECO:0007669"/>
    <property type="project" value="UniProtKB-UniRule"/>
</dbReference>
<dbReference type="InterPro" id="IPR011545">
    <property type="entry name" value="DEAD/DEAH_box_helicase_dom"/>
</dbReference>
<sequence length="1195" mass="137832">MREETAGLKRQVKEEMEIRFKEEIPEKIEKLISGVRSGENLKITGLWSSRLAYIISHLSGNVARNLMIVCRDDYRAGELYEDLSRLLPEEKVFLFPEQDVRPHEEIPVDERKQEQRLKIYHRFQQEEGGLVCAASIASLNKVLPPLGRWRELERRMEVGESYDMGELTSELVNMGYRRLDMVGSRGEFSVRGGILDIFPPGHDLPRRLEFFGEELESIRSFSIDDQRSREQHRELFLHPASELILPEEFAERVEDVVSRLENRREELKDSRPEAAEKIKSRRDRLISQGRENLDSIVLRQYLPFFFDRLDTVFDYLGSGTLYVLEGPSRLKQTFGTEWEKINEEFTDLLAEGEVLPYYIDNFLDQEQMNRELYSRQYIECYDGMEGDSRLPEIDFKGRGVEPYHGRFDMLAERIEELTGQNFRVLLGMSSLDKCRQLKEHLQSYLEVKTAEDPDMSSPAGEVLILQVNLAEGFQLEDLGLAYFCEREIMGEKRREKKKIKDLEDTEQVSTFSELSPGDYVVHENHGIGRYLGLKPLSIQGQQKDYLLIEYADEDKLYVPTEQIHLVQKYIGGEGAEPNLYRLGGNRWQKVKERVKSSVKELAVDLVELYAAREALEGYAFSRDTEWQQEFEEAFPFEETEDQLQAIEDVKKDMESPHPMDRLLCGDVGYGKTEVAIRAAFKAAVDSKQTAVLVPTTILAQQHFNTFKERIDKFPINVAMLSRFRTSSEQRIIKEKLAQGRIDIIIGTHRLLSDDVEFNDLGLLVIDEEQRFGVSHKEKLKDIKKNIDVLTMTATPIPRTLHMALTGVRDMSVIETPPENRYPIRTYVKERDEDLIRDAIRRELAREGQVYYVHNRVEDIDRQAGMIRELVPEARVAVAHGQMAENHLEKLMMDFYNHEYDVLVCTTIIENGLDIANVNSIVINRADKMGLAQLYQLRGRVGRTDRIAYSYLLYDEDEILSEEAEKRLRAIREFTDLGSGFKIAMRDMEIRGAGNLLGPEQSGHIASIGYSLYCKLLDRAVGEIKGEDEDEEIDVEVNLELDSYMPDDYIGSSPQKIDVYKRLMRARSERKVAEIRSELEDRFGNLPDQVENLLDISRIKMRATRLNIDLIEEKDQEFVCYFRDKDGVDGKAVTALAKKHPRKLRISSGRSPRLSVKKSGGSKESISRLIEILNNFLELQKDSRCFRSGKAGDGGG</sequence>
<dbReference type="Pfam" id="PF17757">
    <property type="entry name" value="UvrB_inter"/>
    <property type="match status" value="1"/>
</dbReference>
<proteinExistence type="inferred from homology"/>
<dbReference type="SUPFAM" id="SSF141259">
    <property type="entry name" value="CarD-like"/>
    <property type="match status" value="1"/>
</dbReference>
<keyword evidence="8 13" id="KW-0238">DNA-binding</keyword>
<keyword evidence="7 13" id="KW-0067">ATP-binding</keyword>
<dbReference type="GO" id="GO:0005737">
    <property type="term" value="C:cytoplasm"/>
    <property type="evidence" value="ECO:0007669"/>
    <property type="project" value="UniProtKB-SubCell"/>
</dbReference>
<comment type="similarity">
    <text evidence="10 13">In the N-terminal section; belongs to the UvrB family.</text>
</comment>
<dbReference type="PROSITE" id="PS51194">
    <property type="entry name" value="HELICASE_CTER"/>
    <property type="match status" value="1"/>
</dbReference>
<dbReference type="InterPro" id="IPR004576">
    <property type="entry name" value="Mfd"/>
</dbReference>
<accession>A0A1G9QD42</accession>
<keyword evidence="18" id="KW-1185">Reference proteome</keyword>
<reference evidence="17 18" key="1">
    <citation type="submission" date="2016-10" db="EMBL/GenBank/DDBJ databases">
        <authorList>
            <person name="de Groot N.N."/>
        </authorList>
    </citation>
    <scope>NUCLEOTIDE SEQUENCE [LARGE SCALE GENOMIC DNA]</scope>
    <source>
        <strain evidence="17 18">SLAS-1</strain>
    </source>
</reference>
<dbReference type="Pfam" id="PF00270">
    <property type="entry name" value="DEAD"/>
    <property type="match status" value="1"/>
</dbReference>
<dbReference type="Pfam" id="PF02559">
    <property type="entry name" value="CarD_TRCF_RID"/>
    <property type="match status" value="1"/>
</dbReference>
<dbReference type="Proteomes" id="UP000199476">
    <property type="component" value="Unassembled WGS sequence"/>
</dbReference>
<dbReference type="InterPro" id="IPR027417">
    <property type="entry name" value="P-loop_NTPase"/>
</dbReference>
<comment type="subcellular location">
    <subcellularLocation>
        <location evidence="1 13">Cytoplasm</location>
    </subcellularLocation>
</comment>
<dbReference type="GO" id="GO:0016787">
    <property type="term" value="F:hydrolase activity"/>
    <property type="evidence" value="ECO:0007669"/>
    <property type="project" value="UniProtKB-KW"/>
</dbReference>
<feature type="domain" description="Helicase ATP-binding" evidence="15">
    <location>
        <begin position="652"/>
        <end position="813"/>
    </location>
</feature>
<dbReference type="InterPro" id="IPR014001">
    <property type="entry name" value="Helicase_ATP-bd"/>
</dbReference>
<dbReference type="SUPFAM" id="SSF52540">
    <property type="entry name" value="P-loop containing nucleoside triphosphate hydrolases"/>
    <property type="match status" value="4"/>
</dbReference>
<dbReference type="EC" id="3.6.4.-" evidence="13"/>
<dbReference type="GO" id="GO:0003684">
    <property type="term" value="F:damaged DNA binding"/>
    <property type="evidence" value="ECO:0007669"/>
    <property type="project" value="InterPro"/>
</dbReference>
<dbReference type="Pfam" id="PF03461">
    <property type="entry name" value="TRCF"/>
    <property type="match status" value="1"/>
</dbReference>
<dbReference type="InterPro" id="IPR041471">
    <property type="entry name" value="UvrB_inter"/>
</dbReference>
<dbReference type="EMBL" id="FNGO01000016">
    <property type="protein sequence ID" value="SDM08992.1"/>
    <property type="molecule type" value="Genomic_DNA"/>
</dbReference>
<dbReference type="GO" id="GO:0006355">
    <property type="term" value="P:regulation of DNA-templated transcription"/>
    <property type="evidence" value="ECO:0007669"/>
    <property type="project" value="UniProtKB-UniRule"/>
</dbReference>
<dbReference type="SMART" id="SM01058">
    <property type="entry name" value="CarD_TRCF"/>
    <property type="match status" value="1"/>
</dbReference>
<dbReference type="SMART" id="SM00487">
    <property type="entry name" value="DEXDc"/>
    <property type="match status" value="1"/>
</dbReference>
<evidence type="ECO:0000256" key="10">
    <source>
        <dbReference type="ARBA" id="ARBA00061104"/>
    </source>
</evidence>
<dbReference type="NCBIfam" id="TIGR00580">
    <property type="entry name" value="mfd"/>
    <property type="match status" value="1"/>
</dbReference>
<dbReference type="Pfam" id="PF00271">
    <property type="entry name" value="Helicase_C"/>
    <property type="match status" value="1"/>
</dbReference>
<dbReference type="SMART" id="SM00490">
    <property type="entry name" value="HELICc"/>
    <property type="match status" value="1"/>
</dbReference>
<evidence type="ECO:0000256" key="6">
    <source>
        <dbReference type="ARBA" id="ARBA00022806"/>
    </source>
</evidence>